<keyword evidence="7" id="KW-1185">Reference proteome</keyword>
<dbReference type="EMBL" id="AP025225">
    <property type="protein sequence ID" value="BDB96244.1"/>
    <property type="molecule type" value="Genomic_DNA"/>
</dbReference>
<dbReference type="InterPro" id="IPR001451">
    <property type="entry name" value="Hexapep"/>
</dbReference>
<dbReference type="RefSeq" id="WP_236864437.1">
    <property type="nucleotide sequence ID" value="NZ_AP025225.1"/>
</dbReference>
<dbReference type="Gene3D" id="2.160.10.10">
    <property type="entry name" value="Hexapeptide repeat proteins"/>
    <property type="match status" value="1"/>
</dbReference>
<evidence type="ECO:0000256" key="3">
    <source>
        <dbReference type="ARBA" id="ARBA00022679"/>
    </source>
</evidence>
<evidence type="ECO:0000256" key="1">
    <source>
        <dbReference type="ARBA" id="ARBA00022516"/>
    </source>
</evidence>
<dbReference type="CDD" id="cd03352">
    <property type="entry name" value="LbH_LpxD"/>
    <property type="match status" value="1"/>
</dbReference>
<keyword evidence="1" id="KW-0444">Lipid biosynthesis</keyword>
<sequence>MFANEDDRVESSIGGRHVAIGDIVIECGDLVSSFVHPEAEKLTVCEIAPLDRAVSGSVSFFAKQFLRNARVADSINKTKSTACFIDSDSAHLLPDSCVPLVTKFPVAGIRKAAEILYPQFFYECNFAEYSRIDGALIHRDSCLGKGCKVFPGSIVHGRVFLGEESVVGSQCVIGPNVETGRGCVFESCASVMHSSIGDKVYVKQGARIGQSGFGFSVTGEAPIDIPHTGIVVIRDCVQIGAGTSVDRGVFQSTSTTIGKNTRIDNLTQIGHNVTIGENVIIAAQCGIAGSVKIGDGCALGGQVGVAGHISIGSGTMVAAKSGVMRSCSERSIIAGIPAVCAKKWRRQVVGLWKMASREV</sequence>
<evidence type="ECO:0000256" key="2">
    <source>
        <dbReference type="ARBA" id="ARBA00022556"/>
    </source>
</evidence>
<proteinExistence type="predicted"/>
<evidence type="ECO:0000256" key="5">
    <source>
        <dbReference type="ARBA" id="ARBA00023315"/>
    </source>
</evidence>
<dbReference type="PANTHER" id="PTHR43378">
    <property type="entry name" value="UDP-3-O-ACYLGLUCOSAMINE N-ACYLTRANSFERASE"/>
    <property type="match status" value="1"/>
</dbReference>
<protein>
    <submittedName>
        <fullName evidence="6">UDP-3-O-acylglucosamine N-acyltransferase</fullName>
    </submittedName>
</protein>
<dbReference type="PANTHER" id="PTHR43378:SF2">
    <property type="entry name" value="UDP-3-O-ACYLGLUCOSAMINE N-ACYLTRANSFERASE 1, MITOCHONDRIAL-RELATED"/>
    <property type="match status" value="1"/>
</dbReference>
<keyword evidence="2" id="KW-0441">Lipid A biosynthesis</keyword>
<reference evidence="6" key="1">
    <citation type="submission" date="2021-10" db="EMBL/GenBank/DDBJ databases">
        <title>Genome Sequence of The Candidatus Hydrogeosomobacter endosymbioticus, an Intracellular Bacterial Symbiont of the Anaerobic Ciliate GW7.</title>
        <authorList>
            <person name="Shiohama Y."/>
            <person name="Shinzato N."/>
        </authorList>
    </citation>
    <scope>NUCLEOTIDE SEQUENCE [LARGE SCALE GENOMIC DNA]</scope>
    <source>
        <strain evidence="6">200920</strain>
    </source>
</reference>
<keyword evidence="3" id="KW-0808">Transferase</keyword>
<evidence type="ECO:0000313" key="6">
    <source>
        <dbReference type="EMBL" id="BDB96244.1"/>
    </source>
</evidence>
<dbReference type="Proteomes" id="UP001320209">
    <property type="component" value="Chromosome"/>
</dbReference>
<name>A0ABM7V900_9PROT</name>
<dbReference type="Gene3D" id="3.40.1390.10">
    <property type="entry name" value="MurE/MurF, N-terminal domain"/>
    <property type="match status" value="1"/>
</dbReference>
<evidence type="ECO:0000313" key="7">
    <source>
        <dbReference type="Proteomes" id="UP001320209"/>
    </source>
</evidence>
<gene>
    <name evidence="6" type="primary">lpxD</name>
    <name evidence="6" type="ORF">HYD_3770</name>
</gene>
<dbReference type="Pfam" id="PF00132">
    <property type="entry name" value="Hexapep"/>
    <property type="match status" value="1"/>
</dbReference>
<dbReference type="NCBIfam" id="NF002060">
    <property type="entry name" value="PRK00892.1"/>
    <property type="match status" value="1"/>
</dbReference>
<evidence type="ECO:0000256" key="4">
    <source>
        <dbReference type="ARBA" id="ARBA00023098"/>
    </source>
</evidence>
<dbReference type="InterPro" id="IPR007691">
    <property type="entry name" value="LpxD"/>
</dbReference>
<accession>A0ABM7V900</accession>
<keyword evidence="5" id="KW-0012">Acyltransferase</keyword>
<dbReference type="NCBIfam" id="TIGR01853">
    <property type="entry name" value="lipid_A_lpxD"/>
    <property type="match status" value="1"/>
</dbReference>
<dbReference type="SUPFAM" id="SSF51161">
    <property type="entry name" value="Trimeric LpxA-like enzymes"/>
    <property type="match status" value="1"/>
</dbReference>
<dbReference type="InterPro" id="IPR011004">
    <property type="entry name" value="Trimer_LpxA-like_sf"/>
</dbReference>
<organism evidence="6 7">
    <name type="scientific">Candidatus Hydrogenosomobacter endosymbioticus</name>
    <dbReference type="NCBI Taxonomy" id="2558174"/>
    <lineage>
        <taxon>Bacteria</taxon>
        <taxon>Pseudomonadati</taxon>
        <taxon>Pseudomonadota</taxon>
        <taxon>Alphaproteobacteria</taxon>
        <taxon>Holosporales</taxon>
        <taxon>Holosporaceae</taxon>
        <taxon>Candidatus Hydrogenosomobacter</taxon>
    </lineage>
</organism>
<keyword evidence="4" id="KW-0443">Lipid metabolism</keyword>